<evidence type="ECO:0008006" key="3">
    <source>
        <dbReference type="Google" id="ProtNLM"/>
    </source>
</evidence>
<evidence type="ECO:0000313" key="2">
    <source>
        <dbReference type="Proteomes" id="UP000037727"/>
    </source>
</evidence>
<gene>
    <name evidence="1" type="ORF">AM629_10605</name>
</gene>
<dbReference type="Proteomes" id="UP000037727">
    <property type="component" value="Unassembled WGS sequence"/>
</dbReference>
<proteinExistence type="predicted"/>
<sequence>MNKPIKNASSENNLFCAPYVSFLKTIQGETLLSWIIYKNGKTLQEWFSIEDNKTKFLYSSEKISFNNAFVTHSSYLIYSNSNIIIINKNNIQSIKNIKLRNVKKLVTDNKNNIFIHAGRKLYISIEPKYETYRTLFSNVDCMTYFNDSIIMCEVINSSFLNFKEINQQLEIIREFSFDIKFNLNEQKIDIQVTNQYIYIFIEPKFHVGHINSLSIIEINRENHNNIKIKKFPPFIHLGFKGSHPKRFDNRILLLITEIDEDISLICYNFNNNKINKISLPKQDVLSYCFSVSNEDIYYTALDSSKKLSARNLYHVKYNGNEFFVELIHRNIGVKFSTRTPLGYIFESYNTDKKIFSIQSDKKNHCNFHINKKSLPPSVARNNNALIYYPGMHKYLTNNTQDNYFQESLLRLQQSFNEYEMTPFLFNTIGAMGKGKYYRESVTPSNQEFLINYLHEFIKHIQESGFSRIFILSGSLGALSILEYLNYKKVTASFLINPVYDLNILNIHSSNSNINADSFSEKITTDMLILHGREDEVAPWEQSVKFTIGHQNRKLVTIENEGHIFNFGNSWNICRREILDFVDNIKQ</sequence>
<organism evidence="1 2">
    <name type="scientific">Photorhabdus heterorhabditis</name>
    <dbReference type="NCBI Taxonomy" id="880156"/>
    <lineage>
        <taxon>Bacteria</taxon>
        <taxon>Pseudomonadati</taxon>
        <taxon>Pseudomonadota</taxon>
        <taxon>Gammaproteobacteria</taxon>
        <taxon>Enterobacterales</taxon>
        <taxon>Morganellaceae</taxon>
        <taxon>Photorhabdus</taxon>
    </lineage>
</organism>
<dbReference type="InterPro" id="IPR029058">
    <property type="entry name" value="AB_hydrolase_fold"/>
</dbReference>
<comment type="caution">
    <text evidence="1">The sequence shown here is derived from an EMBL/GenBank/DDBJ whole genome shotgun (WGS) entry which is preliminary data.</text>
</comment>
<dbReference type="RefSeq" id="WP_054478749.1">
    <property type="nucleotide sequence ID" value="NZ_CAWMRL010000025.1"/>
</dbReference>
<evidence type="ECO:0000313" key="1">
    <source>
        <dbReference type="EMBL" id="KOY62069.1"/>
    </source>
</evidence>
<keyword evidence="2" id="KW-1185">Reference proteome</keyword>
<name>A0ABR5KBV8_9GAMM</name>
<dbReference type="Gene3D" id="3.40.50.1820">
    <property type="entry name" value="alpha/beta hydrolase"/>
    <property type="match status" value="1"/>
</dbReference>
<reference evidence="1 2" key="1">
    <citation type="submission" date="2015-09" db="EMBL/GenBank/DDBJ databases">
        <title>Draft genome sequence and assembly of Photorhabdus sp. VMG, a bacterial symbiont associated with Heterorhabditis zealandica.</title>
        <authorList>
            <person name="Naidoo S."/>
            <person name="Featherston J."/>
            <person name="Mothupi B."/>
            <person name="Gray V.M."/>
        </authorList>
    </citation>
    <scope>NUCLEOTIDE SEQUENCE [LARGE SCALE GENOMIC DNA]</scope>
    <source>
        <strain evidence="1 2">VMG</strain>
    </source>
</reference>
<dbReference type="SUPFAM" id="SSF53474">
    <property type="entry name" value="alpha/beta-Hydrolases"/>
    <property type="match status" value="1"/>
</dbReference>
<dbReference type="EMBL" id="LJCS01000025">
    <property type="protein sequence ID" value="KOY62069.1"/>
    <property type="molecule type" value="Genomic_DNA"/>
</dbReference>
<protein>
    <recommendedName>
        <fullName evidence="3">Peptidase S9 prolyl oligopeptidase catalytic domain-containing protein</fullName>
    </recommendedName>
</protein>
<accession>A0ABR5KBV8</accession>